<dbReference type="RefSeq" id="WP_091579240.1">
    <property type="nucleotide sequence ID" value="NZ_FNDU01000001.1"/>
</dbReference>
<feature type="active site" description="Nucleophile" evidence="2">
    <location>
        <position position="38"/>
    </location>
</feature>
<dbReference type="AlphaFoldDB" id="A0A1G8BNC9"/>
<comment type="caution">
    <text evidence="2">Lacks conserved residue(s) required for the propagation of feature annotation.</text>
</comment>
<evidence type="ECO:0000256" key="1">
    <source>
        <dbReference type="ARBA" id="ARBA00023098"/>
    </source>
</evidence>
<dbReference type="InterPro" id="IPR002641">
    <property type="entry name" value="PNPLA_dom"/>
</dbReference>
<dbReference type="InterPro" id="IPR052580">
    <property type="entry name" value="Lipid_Hydrolase"/>
</dbReference>
<keyword evidence="2" id="KW-0378">Hydrolase</keyword>
<dbReference type="OrthoDB" id="9770965at2"/>
<evidence type="ECO:0000313" key="5">
    <source>
        <dbReference type="Proteomes" id="UP000199017"/>
    </source>
</evidence>
<keyword evidence="5" id="KW-1185">Reference proteome</keyword>
<keyword evidence="1 2" id="KW-0443">Lipid metabolism</keyword>
<dbReference type="Proteomes" id="UP000199017">
    <property type="component" value="Unassembled WGS sequence"/>
</dbReference>
<feature type="short sequence motif" description="GXSXG" evidence="2">
    <location>
        <begin position="36"/>
        <end position="40"/>
    </location>
</feature>
<dbReference type="PROSITE" id="PS51635">
    <property type="entry name" value="PNPLA"/>
    <property type="match status" value="1"/>
</dbReference>
<accession>A0A1G8BNC9</accession>
<keyword evidence="2" id="KW-0442">Lipid degradation</keyword>
<reference evidence="4 5" key="1">
    <citation type="submission" date="2016-10" db="EMBL/GenBank/DDBJ databases">
        <authorList>
            <person name="de Groot N.N."/>
        </authorList>
    </citation>
    <scope>NUCLEOTIDE SEQUENCE [LARGE SCALE GENOMIC DNA]</scope>
    <source>
        <strain evidence="5">P4B,CCM 7963,CECT 7998,DSM 25260,IBRC-M 10614,KCTC 13821</strain>
    </source>
</reference>
<gene>
    <name evidence="4" type="ORF">SAMN05216352_10129</name>
</gene>
<dbReference type="PANTHER" id="PTHR46394">
    <property type="entry name" value="ANNEXIN"/>
    <property type="match status" value="1"/>
</dbReference>
<name>A0A1G8BNC9_9BACI</name>
<dbReference type="PANTHER" id="PTHR46394:SF1">
    <property type="entry name" value="PNPLA DOMAIN-CONTAINING PROTEIN"/>
    <property type="match status" value="1"/>
</dbReference>
<feature type="active site" description="Proton acceptor" evidence="2">
    <location>
        <position position="184"/>
    </location>
</feature>
<dbReference type="Gene3D" id="3.40.1090.10">
    <property type="entry name" value="Cytosolic phospholipase A2 catalytic domain"/>
    <property type="match status" value="2"/>
</dbReference>
<organism evidence="4 5">
    <name type="scientific">Alteribacillus bidgolensis</name>
    <dbReference type="NCBI Taxonomy" id="930129"/>
    <lineage>
        <taxon>Bacteria</taxon>
        <taxon>Bacillati</taxon>
        <taxon>Bacillota</taxon>
        <taxon>Bacilli</taxon>
        <taxon>Bacillales</taxon>
        <taxon>Bacillaceae</taxon>
        <taxon>Alteribacillus</taxon>
    </lineage>
</organism>
<proteinExistence type="predicted"/>
<dbReference type="STRING" id="930129.SAMN05216352_10129"/>
<sequence>MRIDGVFAGGGVKAFSFLGALEIMEERGYCFERTAGTSAGALMAALVKAGYTAKELQSIIMPLKANDLLDKTKLMEHAPWLAWLSVYWNLGLYRGDKLERWINSLLAQKNIYTFKDLPKGSLKIIASDLTSGRIMVLPDDLSNYGYKEEEFPISLAVKMSCMLPYFFRPVKLKTGYRKTNIVVDGGILSNFPLWLFKERKSGRCIRPVIGFQLSPSLKEMPYNKIKNAVELYQSLFDTMRKAHDLMYISKNDAKNVVFLPVEDIKCTQFDLDNQQKEELVNIGRIETKKFLKKWQG</sequence>
<dbReference type="EMBL" id="FNDU01000001">
    <property type="protein sequence ID" value="SDH34732.1"/>
    <property type="molecule type" value="Genomic_DNA"/>
</dbReference>
<dbReference type="GO" id="GO:0016787">
    <property type="term" value="F:hydrolase activity"/>
    <property type="evidence" value="ECO:0007669"/>
    <property type="project" value="UniProtKB-UniRule"/>
</dbReference>
<protein>
    <submittedName>
        <fullName evidence="4">NTE family protein</fullName>
    </submittedName>
</protein>
<dbReference type="CDD" id="cd07207">
    <property type="entry name" value="Pat_ExoU_VipD_like"/>
    <property type="match status" value="1"/>
</dbReference>
<feature type="short sequence motif" description="DGA/G" evidence="2">
    <location>
        <begin position="184"/>
        <end position="186"/>
    </location>
</feature>
<dbReference type="GO" id="GO:0016042">
    <property type="term" value="P:lipid catabolic process"/>
    <property type="evidence" value="ECO:0007669"/>
    <property type="project" value="UniProtKB-UniRule"/>
</dbReference>
<dbReference type="SUPFAM" id="SSF52151">
    <property type="entry name" value="FabD/lysophospholipase-like"/>
    <property type="match status" value="1"/>
</dbReference>
<evidence type="ECO:0000259" key="3">
    <source>
        <dbReference type="PROSITE" id="PS51635"/>
    </source>
</evidence>
<evidence type="ECO:0000256" key="2">
    <source>
        <dbReference type="PROSITE-ProRule" id="PRU01161"/>
    </source>
</evidence>
<evidence type="ECO:0000313" key="4">
    <source>
        <dbReference type="EMBL" id="SDH34732.1"/>
    </source>
</evidence>
<dbReference type="InterPro" id="IPR016035">
    <property type="entry name" value="Acyl_Trfase/lysoPLipase"/>
</dbReference>
<dbReference type="Pfam" id="PF01734">
    <property type="entry name" value="Patatin"/>
    <property type="match status" value="1"/>
</dbReference>
<feature type="domain" description="PNPLA" evidence="3">
    <location>
        <begin position="5"/>
        <end position="197"/>
    </location>
</feature>